<proteinExistence type="predicted"/>
<evidence type="ECO:0000313" key="2">
    <source>
        <dbReference type="Proteomes" id="UP000053593"/>
    </source>
</evidence>
<sequence>MTSTNPSNSTSGPVFILDNQLDTIAGTVNADQPAIAPAAPGILTATISPPDSAAPSTSNAPVLATQEPSVNQGLICTRCGFQMPMLPKEPYYIITIGTAVGIFSDSVFTQSLVTGVSSGSFKKYTSLGVAQHVYNAAITAKIVHMVG</sequence>
<dbReference type="AlphaFoldDB" id="A0A0D0BR37"/>
<dbReference type="Proteomes" id="UP000053593">
    <property type="component" value="Unassembled WGS sequence"/>
</dbReference>
<dbReference type="EMBL" id="KN834848">
    <property type="protein sequence ID" value="KIK52104.1"/>
    <property type="molecule type" value="Genomic_DNA"/>
</dbReference>
<dbReference type="OrthoDB" id="3270804at2759"/>
<dbReference type="HOGENOM" id="CLU_1731661_0_0_1"/>
<keyword evidence="2" id="KW-1185">Reference proteome</keyword>
<reference evidence="1 2" key="1">
    <citation type="submission" date="2014-04" db="EMBL/GenBank/DDBJ databases">
        <title>Evolutionary Origins and Diversification of the Mycorrhizal Mutualists.</title>
        <authorList>
            <consortium name="DOE Joint Genome Institute"/>
            <consortium name="Mycorrhizal Genomics Consortium"/>
            <person name="Kohler A."/>
            <person name="Kuo A."/>
            <person name="Nagy L.G."/>
            <person name="Floudas D."/>
            <person name="Copeland A."/>
            <person name="Barry K.W."/>
            <person name="Cichocki N."/>
            <person name="Veneault-Fourrey C."/>
            <person name="LaButti K."/>
            <person name="Lindquist E.A."/>
            <person name="Lipzen A."/>
            <person name="Lundell T."/>
            <person name="Morin E."/>
            <person name="Murat C."/>
            <person name="Riley R."/>
            <person name="Ohm R."/>
            <person name="Sun H."/>
            <person name="Tunlid A."/>
            <person name="Henrissat B."/>
            <person name="Grigoriev I.V."/>
            <person name="Hibbett D.S."/>
            <person name="Martin F."/>
        </authorList>
    </citation>
    <scope>NUCLEOTIDE SEQUENCE [LARGE SCALE GENOMIC DNA]</scope>
    <source>
        <strain evidence="1 2">FD-317 M1</strain>
    </source>
</reference>
<accession>A0A0D0BR37</accession>
<protein>
    <submittedName>
        <fullName evidence="1">Uncharacterized protein</fullName>
    </submittedName>
</protein>
<gene>
    <name evidence="1" type="ORF">GYMLUDRAFT_64409</name>
</gene>
<organism evidence="1 2">
    <name type="scientific">Collybiopsis luxurians FD-317 M1</name>
    <dbReference type="NCBI Taxonomy" id="944289"/>
    <lineage>
        <taxon>Eukaryota</taxon>
        <taxon>Fungi</taxon>
        <taxon>Dikarya</taxon>
        <taxon>Basidiomycota</taxon>
        <taxon>Agaricomycotina</taxon>
        <taxon>Agaricomycetes</taxon>
        <taxon>Agaricomycetidae</taxon>
        <taxon>Agaricales</taxon>
        <taxon>Marasmiineae</taxon>
        <taxon>Omphalotaceae</taxon>
        <taxon>Collybiopsis</taxon>
        <taxon>Collybiopsis luxurians</taxon>
    </lineage>
</organism>
<evidence type="ECO:0000313" key="1">
    <source>
        <dbReference type="EMBL" id="KIK52104.1"/>
    </source>
</evidence>
<name>A0A0D0BR37_9AGAR</name>